<dbReference type="RefSeq" id="WP_013335956.1">
    <property type="nucleotide sequence ID" value="NC_014537.1"/>
</dbReference>
<dbReference type="EMBL" id="CP002100">
    <property type="protein sequence ID" value="ADN50231.1"/>
    <property type="molecule type" value="Genomic_DNA"/>
</dbReference>
<reference evidence="3" key="2">
    <citation type="journal article" date="2010" name="Stand. Genomic Sci.">
        <title>Complete genome sequence of Vulcanisaeta distributa type strain (IC-017T).</title>
        <authorList>
            <person name="Mavromatis K."/>
            <person name="Sikorski J."/>
            <person name="Pabst E."/>
            <person name="Teshima H."/>
            <person name="Lapidus A."/>
            <person name="Lucas S."/>
            <person name="Nolan M."/>
            <person name="Glavina Del Rio T."/>
            <person name="Cheng J."/>
            <person name="Bruce D."/>
            <person name="Goodwin L."/>
            <person name="Pitluck S."/>
            <person name="Liolios K."/>
            <person name="Ivanova N."/>
            <person name="Mikhailova N."/>
            <person name="Pati A."/>
            <person name="Chen A."/>
            <person name="Palaniappan K."/>
            <person name="Land M."/>
            <person name="Hauser L."/>
            <person name="Chang Y."/>
            <person name="Jeffries C."/>
            <person name="Rohde M."/>
            <person name="Spring S."/>
            <person name="Goker M."/>
            <person name="Wirth R."/>
            <person name="Woyke T."/>
            <person name="Bristow J."/>
            <person name="Eisen J."/>
            <person name="Markowitz V."/>
            <person name="Hugenholtz P."/>
            <person name="Klenk H."/>
            <person name="Kyrpides N."/>
        </authorList>
    </citation>
    <scope>NUCLEOTIDE SEQUENCE [LARGE SCALE GENOMIC DNA]</scope>
    <source>
        <strain evidence="3">DSM 14429 / JCM 11212 / NBRC 100878 / IC-017</strain>
    </source>
</reference>
<dbReference type="GeneID" id="9751768"/>
<sequence length="90" mass="9720">MTKIVHVRKFIPLNVSVGQLVRGVEFDVALNRLDESLSKALSELSNIAGSRNIRQVGINISNVSLGNVSGILIIAYALVDEDDETRKGGD</sequence>
<organism evidence="2 3">
    <name type="scientific">Vulcanisaeta distributa (strain DSM 14429 / JCM 11212 / NBRC 100878 / IC-017)</name>
    <dbReference type="NCBI Taxonomy" id="572478"/>
    <lineage>
        <taxon>Archaea</taxon>
        <taxon>Thermoproteota</taxon>
        <taxon>Thermoprotei</taxon>
        <taxon>Thermoproteales</taxon>
        <taxon>Thermoproteaceae</taxon>
        <taxon>Vulcanisaeta</taxon>
    </lineage>
</organism>
<keyword evidence="1" id="KW-0812">Transmembrane</keyword>
<dbReference type="AlphaFoldDB" id="E1QP60"/>
<reference evidence="2 3" key="1">
    <citation type="journal article" date="2010" name="Stand. Genomic Sci.">
        <title>Complete genome sequence of Vulcanisaeta distributa type strain (IC-017).</title>
        <authorList>
            <person name="Mavromatis K."/>
            <person name="Sikorski J."/>
            <person name="Pabst E."/>
            <person name="Teshima H."/>
            <person name="Lapidus A."/>
            <person name="Lucas S."/>
            <person name="Nolan M."/>
            <person name="Glavina Del Rio T."/>
            <person name="Cheng J.F."/>
            <person name="Bruce D."/>
            <person name="Goodwin L."/>
            <person name="Pitluck S."/>
            <person name="Liolios K."/>
            <person name="Ivanova N."/>
            <person name="Mikhailova N."/>
            <person name="Pati A."/>
            <person name="Chen A."/>
            <person name="Palaniappan K."/>
            <person name="Land M."/>
            <person name="Hauser L."/>
            <person name="Chang Y.J."/>
            <person name="Jeffries C.D."/>
            <person name="Rohde M."/>
            <person name="Spring S."/>
            <person name="Goker M."/>
            <person name="Wirth R."/>
            <person name="Woyke T."/>
            <person name="Bristow J."/>
            <person name="Eisen J.A."/>
            <person name="Markowitz V."/>
            <person name="Hugenholtz P."/>
            <person name="Klenk H.P."/>
            <person name="Kyrpides N.C."/>
        </authorList>
    </citation>
    <scope>NUCLEOTIDE SEQUENCE [LARGE SCALE GENOMIC DNA]</scope>
    <source>
        <strain evidence="3">DSM 14429 / JCM 11212 / NBRC 100878 / IC-017</strain>
    </source>
</reference>
<evidence type="ECO:0000313" key="3">
    <source>
        <dbReference type="Proteomes" id="UP000006681"/>
    </source>
</evidence>
<dbReference type="STRING" id="572478.Vdis_0839"/>
<proteinExistence type="predicted"/>
<dbReference type="eggNOG" id="arCOG10496">
    <property type="taxonomic scope" value="Archaea"/>
</dbReference>
<protein>
    <recommendedName>
        <fullName evidence="4">Heavy metal-binding domain-containing protein</fullName>
    </recommendedName>
</protein>
<evidence type="ECO:0008006" key="4">
    <source>
        <dbReference type="Google" id="ProtNLM"/>
    </source>
</evidence>
<dbReference type="OrthoDB" id="25942at2157"/>
<evidence type="ECO:0000256" key="1">
    <source>
        <dbReference type="SAM" id="Phobius"/>
    </source>
</evidence>
<dbReference type="KEGG" id="vdi:Vdis_0839"/>
<feature type="transmembrane region" description="Helical" evidence="1">
    <location>
        <begin position="60"/>
        <end position="79"/>
    </location>
</feature>
<dbReference type="Proteomes" id="UP000006681">
    <property type="component" value="Chromosome"/>
</dbReference>
<keyword evidence="3" id="KW-1185">Reference proteome</keyword>
<evidence type="ECO:0000313" key="2">
    <source>
        <dbReference type="EMBL" id="ADN50231.1"/>
    </source>
</evidence>
<keyword evidence="1" id="KW-0472">Membrane</keyword>
<gene>
    <name evidence="2" type="ordered locus">Vdis_0839</name>
</gene>
<dbReference type="HOGENOM" id="CLU_2434038_0_0_2"/>
<name>E1QP60_VULDI</name>
<accession>E1QP60</accession>
<keyword evidence="1" id="KW-1133">Transmembrane helix</keyword>